<dbReference type="Gene3D" id="3.30.200.20">
    <property type="entry name" value="Phosphorylase Kinase, domain 1"/>
    <property type="match status" value="1"/>
</dbReference>
<evidence type="ECO:0000259" key="10">
    <source>
        <dbReference type="PROSITE" id="PS50011"/>
    </source>
</evidence>
<dbReference type="InterPro" id="IPR023346">
    <property type="entry name" value="Lysozyme-like_dom_sf"/>
</dbReference>
<reference evidence="11 12" key="1">
    <citation type="submission" date="2019-08" db="EMBL/GenBank/DDBJ databases">
        <title>Actinomadura sp. nov. CYP1-5 isolated from mountain soil.</title>
        <authorList>
            <person name="Songsumanus A."/>
            <person name="Kuncharoen N."/>
            <person name="Kudo T."/>
            <person name="Yuki M."/>
            <person name="Igarashi Y."/>
            <person name="Tanasupawat S."/>
        </authorList>
    </citation>
    <scope>NUCLEOTIDE SEQUENCE [LARGE SCALE GENOMIC DNA]</scope>
    <source>
        <strain evidence="11 12">GKU157</strain>
    </source>
</reference>
<keyword evidence="5 11" id="KW-0418">Kinase</keyword>
<organism evidence="11 12">
    <name type="scientific">Actinomadura syzygii</name>
    <dbReference type="NCBI Taxonomy" id="1427538"/>
    <lineage>
        <taxon>Bacteria</taxon>
        <taxon>Bacillati</taxon>
        <taxon>Actinomycetota</taxon>
        <taxon>Actinomycetes</taxon>
        <taxon>Streptosporangiales</taxon>
        <taxon>Thermomonosporaceae</taxon>
        <taxon>Actinomadura</taxon>
    </lineage>
</organism>
<name>A0A5D0UDB8_9ACTN</name>
<dbReference type="PROSITE" id="PS50011">
    <property type="entry name" value="PROTEIN_KINASE_DOM"/>
    <property type="match status" value="1"/>
</dbReference>
<dbReference type="EC" id="2.7.11.1" evidence="1"/>
<dbReference type="PROSITE" id="PS00107">
    <property type="entry name" value="PROTEIN_KINASE_ATP"/>
    <property type="match status" value="1"/>
</dbReference>
<feature type="region of interest" description="Disordered" evidence="8">
    <location>
        <begin position="335"/>
        <end position="357"/>
    </location>
</feature>
<dbReference type="AlphaFoldDB" id="A0A5D0UDB8"/>
<dbReference type="PANTHER" id="PTHR43289:SF6">
    <property type="entry name" value="SERINE_THREONINE-PROTEIN KINASE NEKL-3"/>
    <property type="match status" value="1"/>
</dbReference>
<dbReference type="GO" id="GO:0005524">
    <property type="term" value="F:ATP binding"/>
    <property type="evidence" value="ECO:0007669"/>
    <property type="project" value="UniProtKB-UniRule"/>
</dbReference>
<dbReference type="InterPro" id="IPR017441">
    <property type="entry name" value="Protein_kinase_ATP_BS"/>
</dbReference>
<evidence type="ECO:0000313" key="11">
    <source>
        <dbReference type="EMBL" id="TYC15790.1"/>
    </source>
</evidence>
<dbReference type="SUPFAM" id="SSF53955">
    <property type="entry name" value="Lysozyme-like"/>
    <property type="match status" value="1"/>
</dbReference>
<proteinExistence type="predicted"/>
<keyword evidence="9" id="KW-1133">Transmembrane helix</keyword>
<evidence type="ECO:0000256" key="7">
    <source>
        <dbReference type="PROSITE-ProRule" id="PRU10141"/>
    </source>
</evidence>
<dbReference type="CDD" id="cd14014">
    <property type="entry name" value="STKc_PknB_like"/>
    <property type="match status" value="1"/>
</dbReference>
<dbReference type="SMART" id="SM00220">
    <property type="entry name" value="S_TKc"/>
    <property type="match status" value="1"/>
</dbReference>
<dbReference type="PANTHER" id="PTHR43289">
    <property type="entry name" value="MITOGEN-ACTIVATED PROTEIN KINASE KINASE KINASE 20-RELATED"/>
    <property type="match status" value="1"/>
</dbReference>
<dbReference type="InterPro" id="IPR000719">
    <property type="entry name" value="Prot_kinase_dom"/>
</dbReference>
<evidence type="ECO:0000256" key="5">
    <source>
        <dbReference type="ARBA" id="ARBA00022777"/>
    </source>
</evidence>
<feature type="region of interest" description="Disordered" evidence="8">
    <location>
        <begin position="1"/>
        <end position="31"/>
    </location>
</feature>
<evidence type="ECO:0000256" key="4">
    <source>
        <dbReference type="ARBA" id="ARBA00022741"/>
    </source>
</evidence>
<evidence type="ECO:0000256" key="1">
    <source>
        <dbReference type="ARBA" id="ARBA00012513"/>
    </source>
</evidence>
<keyword evidence="2" id="KW-0723">Serine/threonine-protein kinase</keyword>
<dbReference type="SUPFAM" id="SSF56112">
    <property type="entry name" value="Protein kinase-like (PK-like)"/>
    <property type="match status" value="1"/>
</dbReference>
<keyword evidence="4 7" id="KW-0547">Nucleotide-binding</keyword>
<evidence type="ECO:0000256" key="3">
    <source>
        <dbReference type="ARBA" id="ARBA00022679"/>
    </source>
</evidence>
<dbReference type="PROSITE" id="PS00108">
    <property type="entry name" value="PROTEIN_KINASE_ST"/>
    <property type="match status" value="1"/>
</dbReference>
<keyword evidence="6 7" id="KW-0067">ATP-binding</keyword>
<dbReference type="Proteomes" id="UP000322634">
    <property type="component" value="Unassembled WGS sequence"/>
</dbReference>
<evidence type="ECO:0000256" key="9">
    <source>
        <dbReference type="SAM" id="Phobius"/>
    </source>
</evidence>
<dbReference type="InterPro" id="IPR011009">
    <property type="entry name" value="Kinase-like_dom_sf"/>
</dbReference>
<dbReference type="Pfam" id="PF00069">
    <property type="entry name" value="Pkinase"/>
    <property type="match status" value="1"/>
</dbReference>
<comment type="caution">
    <text evidence="11">The sequence shown here is derived from an EMBL/GenBank/DDBJ whole genome shotgun (WGS) entry which is preliminary data.</text>
</comment>
<sequence length="551" mass="60512">MGRRAVRLFQARRSRSPRKPSHRNRNARRRRSIFRCLHRRTSGPKGAFRLRRPRSVAGRSRYGCAAPPGRPSLGGVDKPSAAGRYRIDRLLGTGGFASVWLGHDPELDSPVAIKILGEHWTLRTDVRERFVREARLLRRADSHRVVQVFDIGELPDGRPYFVMSYADRGTLAERLADGPLPLNEAVRTAREIILGVEELHELGVVHRDLKPSNVLLRSAAGGGERLMISDLGIARTEDHLSSLTLPAGSPGYMSPEQTQVDGAPDRRSDVYGLGALTYHLLTGKPPASPARPPSEVRPGVPRRVEAAVLRALEPDREKRWQSAAAFEAALSEVASDIDTDPLPDAPPASPPPSRRRSWLKRRVTLVAGTGAAVAAMAAAGAIWALTGGGDSEQSRADDHRLRADSDIPTQYRDLIVRAGTWCEMRGLSPALIAAMLKAESGFDPHLADPAKNEYGIARWTPSVLVFWQPGGLNNPEPKPQQITPELSIPAMGRFLCYWGKDLKNVPGDPALNLAATYRSSSKTIVKAGGVPARFKPYTNKVHQYLETYRPR</sequence>
<dbReference type="InterPro" id="IPR008271">
    <property type="entry name" value="Ser/Thr_kinase_AS"/>
</dbReference>
<feature type="domain" description="Protein kinase" evidence="10">
    <location>
        <begin position="85"/>
        <end position="359"/>
    </location>
</feature>
<feature type="compositionally biased region" description="Pro residues" evidence="8">
    <location>
        <begin position="343"/>
        <end position="352"/>
    </location>
</feature>
<evidence type="ECO:0000313" key="12">
    <source>
        <dbReference type="Proteomes" id="UP000322634"/>
    </source>
</evidence>
<keyword evidence="9" id="KW-0472">Membrane</keyword>
<evidence type="ECO:0000256" key="8">
    <source>
        <dbReference type="SAM" id="MobiDB-lite"/>
    </source>
</evidence>
<dbReference type="EMBL" id="VSFF01000004">
    <property type="protein sequence ID" value="TYC15790.1"/>
    <property type="molecule type" value="Genomic_DNA"/>
</dbReference>
<feature type="transmembrane region" description="Helical" evidence="9">
    <location>
        <begin position="363"/>
        <end position="385"/>
    </location>
</feature>
<dbReference type="Gene3D" id="1.10.510.10">
    <property type="entry name" value="Transferase(Phosphotransferase) domain 1"/>
    <property type="match status" value="1"/>
</dbReference>
<keyword evidence="9" id="KW-0812">Transmembrane</keyword>
<dbReference type="GO" id="GO:0004674">
    <property type="term" value="F:protein serine/threonine kinase activity"/>
    <property type="evidence" value="ECO:0007669"/>
    <property type="project" value="UniProtKB-KW"/>
</dbReference>
<protein>
    <recommendedName>
        <fullName evidence="1">non-specific serine/threonine protein kinase</fullName>
        <ecNumber evidence="1">2.7.11.1</ecNumber>
    </recommendedName>
</protein>
<dbReference type="OrthoDB" id="5241055at2"/>
<accession>A0A5D0UDB8</accession>
<gene>
    <name evidence="11" type="ORF">FXF65_10580</name>
</gene>
<feature type="binding site" evidence="7">
    <location>
        <position position="114"/>
    </location>
    <ligand>
        <name>ATP</name>
        <dbReference type="ChEBI" id="CHEBI:30616"/>
    </ligand>
</feature>
<dbReference type="Gene3D" id="1.10.530.10">
    <property type="match status" value="1"/>
</dbReference>
<keyword evidence="3" id="KW-0808">Transferase</keyword>
<evidence type="ECO:0000256" key="6">
    <source>
        <dbReference type="ARBA" id="ARBA00022840"/>
    </source>
</evidence>
<evidence type="ECO:0000256" key="2">
    <source>
        <dbReference type="ARBA" id="ARBA00022527"/>
    </source>
</evidence>
<keyword evidence="12" id="KW-1185">Reference proteome</keyword>